<evidence type="ECO:0000256" key="3">
    <source>
        <dbReference type="ARBA" id="ARBA00022989"/>
    </source>
</evidence>
<dbReference type="InterPro" id="IPR006214">
    <property type="entry name" value="Bax_inhibitor_1-related"/>
</dbReference>
<feature type="transmembrane region" description="Helical" evidence="5">
    <location>
        <begin position="118"/>
        <end position="142"/>
    </location>
</feature>
<dbReference type="Pfam" id="PF01027">
    <property type="entry name" value="Bax1-I"/>
    <property type="match status" value="1"/>
</dbReference>
<comment type="similarity">
    <text evidence="5">Belongs to the BI1 family.</text>
</comment>
<organism evidence="6 7">
    <name type="scientific">Durusdinium trenchii</name>
    <dbReference type="NCBI Taxonomy" id="1381693"/>
    <lineage>
        <taxon>Eukaryota</taxon>
        <taxon>Sar</taxon>
        <taxon>Alveolata</taxon>
        <taxon>Dinophyceae</taxon>
        <taxon>Suessiales</taxon>
        <taxon>Symbiodiniaceae</taxon>
        <taxon>Durusdinium</taxon>
    </lineage>
</organism>
<feature type="transmembrane region" description="Helical" evidence="5">
    <location>
        <begin position="191"/>
        <end position="208"/>
    </location>
</feature>
<sequence>MAVAPTVVQGKVIGNADPTYPPYPAYPAYPAPSASCPPAAPYAFSGAAPSQPAPTQHAHLEVLQASCRDASLPPEIRLSFIKKVYGILGVMLLITFGIGTPFIFATKATLSFFQANVWIVYIVGAILIAQVIFDLAMSCQLCCGGTGLLQSYFWMMKTSPWNYLYLLTFSVCFGVITGFICAQYTVQSVMLVFALTFVLILALTIYAVKTQADFTGRGAYIMVLILGLLMLLLVYSFFPGSVVLGKIVAGVGAMIFGFVIVYDTQQIFGSASASFGGGKRDLEYTLDMYAFAAWNLYLDFLQFFLYLLQLFGERR</sequence>
<comment type="subcellular location">
    <subcellularLocation>
        <location evidence="1">Membrane</location>
        <topology evidence="1">Multi-pass membrane protein</topology>
    </subcellularLocation>
</comment>
<accession>A0ABP0LKN1</accession>
<feature type="transmembrane region" description="Helical" evidence="5">
    <location>
        <begin position="220"/>
        <end position="238"/>
    </location>
</feature>
<feature type="transmembrane region" description="Helical" evidence="5">
    <location>
        <begin position="84"/>
        <end position="106"/>
    </location>
</feature>
<evidence type="ECO:0000313" key="7">
    <source>
        <dbReference type="Proteomes" id="UP001642464"/>
    </source>
</evidence>
<evidence type="ECO:0000256" key="2">
    <source>
        <dbReference type="ARBA" id="ARBA00022692"/>
    </source>
</evidence>
<dbReference type="PANTHER" id="PTHR23291">
    <property type="entry name" value="BAX INHIBITOR-RELATED"/>
    <property type="match status" value="1"/>
</dbReference>
<dbReference type="PANTHER" id="PTHR23291:SF47">
    <property type="entry name" value="TRANSMEMBRANE BAX INHIBITOR MOTIF CONTAINING 7"/>
    <property type="match status" value="1"/>
</dbReference>
<keyword evidence="2 5" id="KW-0812">Transmembrane</keyword>
<feature type="transmembrane region" description="Helical" evidence="5">
    <location>
        <begin position="163"/>
        <end position="185"/>
    </location>
</feature>
<name>A0ABP0LKN1_9DINO</name>
<feature type="transmembrane region" description="Helical" evidence="5">
    <location>
        <begin position="244"/>
        <end position="262"/>
    </location>
</feature>
<protein>
    <submittedName>
        <fullName evidence="6">Uncharacterized protein</fullName>
    </submittedName>
</protein>
<dbReference type="EMBL" id="CAXAMM010016736">
    <property type="protein sequence ID" value="CAK9039736.1"/>
    <property type="molecule type" value="Genomic_DNA"/>
</dbReference>
<reference evidence="6 7" key="1">
    <citation type="submission" date="2024-02" db="EMBL/GenBank/DDBJ databases">
        <authorList>
            <person name="Chen Y."/>
            <person name="Shah S."/>
            <person name="Dougan E. K."/>
            <person name="Thang M."/>
            <person name="Chan C."/>
        </authorList>
    </citation>
    <scope>NUCLEOTIDE SEQUENCE [LARGE SCALE GENOMIC DNA]</scope>
</reference>
<dbReference type="Proteomes" id="UP001642464">
    <property type="component" value="Unassembled WGS sequence"/>
</dbReference>
<evidence type="ECO:0000256" key="1">
    <source>
        <dbReference type="ARBA" id="ARBA00004141"/>
    </source>
</evidence>
<feature type="transmembrane region" description="Helical" evidence="5">
    <location>
        <begin position="288"/>
        <end position="308"/>
    </location>
</feature>
<gene>
    <name evidence="6" type="ORF">SCF082_LOCUS23226</name>
</gene>
<comment type="caution">
    <text evidence="6">The sequence shown here is derived from an EMBL/GenBank/DDBJ whole genome shotgun (WGS) entry which is preliminary data.</text>
</comment>
<evidence type="ECO:0000256" key="5">
    <source>
        <dbReference type="RuleBase" id="RU004379"/>
    </source>
</evidence>
<proteinExistence type="inferred from homology"/>
<evidence type="ECO:0000256" key="4">
    <source>
        <dbReference type="ARBA" id="ARBA00023136"/>
    </source>
</evidence>
<keyword evidence="7" id="KW-1185">Reference proteome</keyword>
<keyword evidence="3 5" id="KW-1133">Transmembrane helix</keyword>
<keyword evidence="4 5" id="KW-0472">Membrane</keyword>
<evidence type="ECO:0000313" key="6">
    <source>
        <dbReference type="EMBL" id="CAK9039736.1"/>
    </source>
</evidence>